<dbReference type="SUPFAM" id="SSF54593">
    <property type="entry name" value="Glyoxalase/Bleomycin resistance protein/Dihydroxybiphenyl dioxygenase"/>
    <property type="match status" value="1"/>
</dbReference>
<evidence type="ECO:0000256" key="4">
    <source>
        <dbReference type="ARBA" id="ARBA00023239"/>
    </source>
</evidence>
<dbReference type="InterPro" id="IPR031338">
    <property type="entry name" value="KDPG/KHG_AS_2"/>
</dbReference>
<keyword evidence="4 7" id="KW-0456">Lyase</keyword>
<evidence type="ECO:0000256" key="2">
    <source>
        <dbReference type="ARBA" id="ARBA00006906"/>
    </source>
</evidence>
<dbReference type="InterPro" id="IPR000887">
    <property type="entry name" value="Aldlse_KDPG_KHG"/>
</dbReference>
<dbReference type="InterPro" id="IPR037523">
    <property type="entry name" value="VOC_core"/>
</dbReference>
<dbReference type="CDD" id="cd06587">
    <property type="entry name" value="VOC"/>
    <property type="match status" value="1"/>
</dbReference>
<evidence type="ECO:0000256" key="5">
    <source>
        <dbReference type="ARBA" id="ARBA00023277"/>
    </source>
</evidence>
<evidence type="ECO:0000313" key="8">
    <source>
        <dbReference type="Proteomes" id="UP000811365"/>
    </source>
</evidence>
<dbReference type="GO" id="GO:0008700">
    <property type="term" value="F:(R,S)-4-hydroxy-2-oxoglutarate aldolase activity"/>
    <property type="evidence" value="ECO:0007669"/>
    <property type="project" value="UniProtKB-EC"/>
</dbReference>
<dbReference type="InterPro" id="IPR013785">
    <property type="entry name" value="Aldolase_TIM"/>
</dbReference>
<dbReference type="PROSITE" id="PS51819">
    <property type="entry name" value="VOC"/>
    <property type="match status" value="1"/>
</dbReference>
<proteinExistence type="inferred from homology"/>
<evidence type="ECO:0000256" key="3">
    <source>
        <dbReference type="ARBA" id="ARBA00011233"/>
    </source>
</evidence>
<dbReference type="Pfam" id="PF01081">
    <property type="entry name" value="Aldolase"/>
    <property type="match status" value="1"/>
</dbReference>
<dbReference type="Proteomes" id="UP000811365">
    <property type="component" value="Unassembled WGS sequence"/>
</dbReference>
<evidence type="ECO:0000256" key="1">
    <source>
        <dbReference type="ARBA" id="ARBA00004761"/>
    </source>
</evidence>
<dbReference type="InterPro" id="IPR029068">
    <property type="entry name" value="Glyas_Bleomycin-R_OHBP_Dase"/>
</dbReference>
<dbReference type="Gene3D" id="3.20.20.70">
    <property type="entry name" value="Aldolase class I"/>
    <property type="match status" value="1"/>
</dbReference>
<dbReference type="GO" id="GO:0008675">
    <property type="term" value="F:2-dehydro-3-deoxy-phosphogluconate aldolase activity"/>
    <property type="evidence" value="ECO:0007669"/>
    <property type="project" value="UniProtKB-EC"/>
</dbReference>
<comment type="subunit">
    <text evidence="3">Homotrimer.</text>
</comment>
<dbReference type="PANTHER" id="PTHR30246:SF1">
    <property type="entry name" value="2-DEHYDRO-3-DEOXY-6-PHOSPHOGALACTONATE ALDOLASE-RELATED"/>
    <property type="match status" value="1"/>
</dbReference>
<comment type="caution">
    <text evidence="7">The sequence shown here is derived from an EMBL/GenBank/DDBJ whole genome shotgun (WGS) entry which is preliminary data.</text>
</comment>
<dbReference type="NCBIfam" id="TIGR01182">
    <property type="entry name" value="eda"/>
    <property type="match status" value="1"/>
</dbReference>
<keyword evidence="5" id="KW-0119">Carbohydrate metabolism</keyword>
<dbReference type="CDD" id="cd00452">
    <property type="entry name" value="KDPG_aldolase"/>
    <property type="match status" value="1"/>
</dbReference>
<sequence length="284" mass="30340">LPAAEVTFRTAAGEEAIRRIAAEVPEVLVGAGTVLNLEQCDRALAAGAKFIVSPGYNEALVAHCQEKGVLVLPGCVNASDMTRAANAGLEYVKFFPAEQSGGVNGIKALAPVFPKLNFMPTGGVNTKNLMDYLGYDRIFACGGTWMVKKDLIEGEKWDEITRICKDAVKTMLGFELGHVGINCQDAGQAEQTAKALCAIFGFEYKAGNSSDFAGSAVECNKAPGRGAHGHIAIRTNNVDRAIYHLGLQGVKFDESSRKTDAKGRTKAIYLQEELGGFALHLVQK</sequence>
<comment type="pathway">
    <text evidence="1">Carbohydrate acid metabolism.</text>
</comment>
<dbReference type="AlphaFoldDB" id="A0A9E1GN89"/>
<organism evidence="7 8">
    <name type="scientific">Faecalibacterium prausnitzii</name>
    <dbReference type="NCBI Taxonomy" id="853"/>
    <lineage>
        <taxon>Bacteria</taxon>
        <taxon>Bacillati</taxon>
        <taxon>Bacillota</taxon>
        <taxon>Clostridia</taxon>
        <taxon>Eubacteriales</taxon>
        <taxon>Oscillospiraceae</taxon>
        <taxon>Faecalibacterium</taxon>
    </lineage>
</organism>
<dbReference type="EMBL" id="JAGZYH010000125">
    <property type="protein sequence ID" value="MBS6623404.1"/>
    <property type="molecule type" value="Genomic_DNA"/>
</dbReference>
<feature type="domain" description="VOC" evidence="6">
    <location>
        <begin position="175"/>
        <end position="284"/>
    </location>
</feature>
<dbReference type="PROSITE" id="PS00160">
    <property type="entry name" value="ALDOLASE_KDPG_KHG_2"/>
    <property type="match status" value="1"/>
</dbReference>
<name>A0A9E1GN89_9FIRM</name>
<evidence type="ECO:0000313" key="7">
    <source>
        <dbReference type="EMBL" id="MBS6623404.1"/>
    </source>
</evidence>
<dbReference type="EC" id="4.1.3.16" evidence="7"/>
<dbReference type="SUPFAM" id="SSF51569">
    <property type="entry name" value="Aldolase"/>
    <property type="match status" value="1"/>
</dbReference>
<gene>
    <name evidence="7" type="primary">eda</name>
    <name evidence="7" type="ORF">KH315_14950</name>
</gene>
<dbReference type="EC" id="4.1.2.14" evidence="7"/>
<comment type="similarity">
    <text evidence="2">Belongs to the KHG/KDPG aldolase family.</text>
</comment>
<dbReference type="PANTHER" id="PTHR30246">
    <property type="entry name" value="2-KETO-3-DEOXY-6-PHOSPHOGLUCONATE ALDOLASE"/>
    <property type="match status" value="1"/>
</dbReference>
<evidence type="ECO:0000259" key="6">
    <source>
        <dbReference type="PROSITE" id="PS51819"/>
    </source>
</evidence>
<accession>A0A9E1GN89</accession>
<feature type="non-terminal residue" evidence="7">
    <location>
        <position position="1"/>
    </location>
</feature>
<reference evidence="7" key="1">
    <citation type="submission" date="2021-02" db="EMBL/GenBank/DDBJ databases">
        <title>Infant gut strain persistence is associated with maternal origin, phylogeny, and functional potential including surface adhesion and iron acquisition.</title>
        <authorList>
            <person name="Lou Y.C."/>
        </authorList>
    </citation>
    <scope>NUCLEOTIDE SEQUENCE</scope>
    <source>
        <strain evidence="7">L2_039_000G1_dasL2_039_000G1_maxbin2.maxbin.077</strain>
    </source>
</reference>
<protein>
    <submittedName>
        <fullName evidence="7">Bifunctional 4-hydroxy-2-oxoglutarate aldolase/2-dehydro-3-deoxy-phosphogluconate aldolase</fullName>
        <ecNumber evidence="7">4.1.2.14</ecNumber>
        <ecNumber evidence="7">4.1.3.16</ecNumber>
    </submittedName>
</protein>